<sequence length="147" mass="15749">MSAREPNGRPLSARVPGWLLGAHCVRRLPLGAKTPTGCLSSERMVVGCKSAHWMPIRYQGGCWVPIKYQGSLWAPTGCSSAPWVPVGCHSSHWALIGCKGHPGTRLAPDHASVCLVFYSPPTHPPFVPTPCPSVCLSTPPRSDETSI</sequence>
<protein>
    <submittedName>
        <fullName evidence="1">Uncharacterized protein</fullName>
    </submittedName>
</protein>
<proteinExistence type="predicted"/>
<name>A0A8B9NM91_9AVES</name>
<dbReference type="Proteomes" id="UP000694541">
    <property type="component" value="Unplaced"/>
</dbReference>
<reference evidence="1" key="2">
    <citation type="submission" date="2025-09" db="UniProtKB">
        <authorList>
            <consortium name="Ensembl"/>
        </authorList>
    </citation>
    <scope>IDENTIFICATION</scope>
</reference>
<accession>A0A8B9NM91</accession>
<evidence type="ECO:0000313" key="2">
    <source>
        <dbReference type="Proteomes" id="UP000694541"/>
    </source>
</evidence>
<dbReference type="Ensembl" id="ENSANIT00000024608.1">
    <property type="protein sequence ID" value="ENSANIP00000023816.1"/>
    <property type="gene ID" value="ENSANIG00000016169.1"/>
</dbReference>
<dbReference type="AlphaFoldDB" id="A0A8B9NM91"/>
<keyword evidence="2" id="KW-1185">Reference proteome</keyword>
<evidence type="ECO:0000313" key="1">
    <source>
        <dbReference type="Ensembl" id="ENSANIP00000023816.1"/>
    </source>
</evidence>
<reference evidence="1" key="1">
    <citation type="submission" date="2025-08" db="UniProtKB">
        <authorList>
            <consortium name="Ensembl"/>
        </authorList>
    </citation>
    <scope>IDENTIFICATION</scope>
</reference>
<organism evidence="1 2">
    <name type="scientific">Accipiter nisus</name>
    <name type="common">Eurasian sparrowhawk</name>
    <dbReference type="NCBI Taxonomy" id="211598"/>
    <lineage>
        <taxon>Eukaryota</taxon>
        <taxon>Metazoa</taxon>
        <taxon>Chordata</taxon>
        <taxon>Craniata</taxon>
        <taxon>Vertebrata</taxon>
        <taxon>Euteleostomi</taxon>
        <taxon>Archelosauria</taxon>
        <taxon>Archosauria</taxon>
        <taxon>Dinosauria</taxon>
        <taxon>Saurischia</taxon>
        <taxon>Theropoda</taxon>
        <taxon>Coelurosauria</taxon>
        <taxon>Aves</taxon>
        <taxon>Neognathae</taxon>
        <taxon>Neoaves</taxon>
        <taxon>Telluraves</taxon>
        <taxon>Accipitrimorphae</taxon>
        <taxon>Accipitriformes</taxon>
        <taxon>Accipitridae</taxon>
        <taxon>Accipitrinae</taxon>
        <taxon>Accipiter</taxon>
    </lineage>
</organism>